<accession>A0A8T4GGL2</accession>
<keyword evidence="2" id="KW-1185">Reference proteome</keyword>
<organism evidence="1 2">
    <name type="scientific">Halorubrum alkaliphilum</name>
    <dbReference type="NCBI Taxonomy" id="261290"/>
    <lineage>
        <taxon>Archaea</taxon>
        <taxon>Methanobacteriati</taxon>
        <taxon>Methanobacteriota</taxon>
        <taxon>Stenosarchaea group</taxon>
        <taxon>Halobacteria</taxon>
        <taxon>Halobacteriales</taxon>
        <taxon>Haloferacaceae</taxon>
        <taxon>Halorubrum</taxon>
    </lineage>
</organism>
<sequence>MESIPVYLKEILDEATNYYERDEDISRVGAAHEIAHQNESLVRMDEGDRDTLNVLRDIRSAHKLCADEFETYRRARDAEYADSILEAVALRSLEELINVHLDSEQSFDSEEADAAVATN</sequence>
<name>A0A8T4GGL2_9EURY</name>
<dbReference type="OrthoDB" id="350570at2157"/>
<dbReference type="AlphaFoldDB" id="A0A8T4GGL2"/>
<dbReference type="Proteomes" id="UP000823588">
    <property type="component" value="Unassembled WGS sequence"/>
</dbReference>
<evidence type="ECO:0000313" key="2">
    <source>
        <dbReference type="Proteomes" id="UP000823588"/>
    </source>
</evidence>
<reference evidence="1" key="1">
    <citation type="submission" date="2021-03" db="EMBL/GenBank/DDBJ databases">
        <title>Genomic Encyclopedia of Type Strains, Phase IV (KMG-IV): sequencing the most valuable type-strain genomes for metagenomic binning, comparative biology and taxonomic classification.</title>
        <authorList>
            <person name="Goeker M."/>
        </authorList>
    </citation>
    <scope>NUCLEOTIDE SEQUENCE</scope>
    <source>
        <strain evidence="1">DSM 23564</strain>
    </source>
</reference>
<proteinExistence type="predicted"/>
<protein>
    <submittedName>
        <fullName evidence="1">Methyl coenzyme M reductase beta subunit</fullName>
    </submittedName>
</protein>
<evidence type="ECO:0000313" key="1">
    <source>
        <dbReference type="EMBL" id="MBP1923674.1"/>
    </source>
</evidence>
<comment type="caution">
    <text evidence="1">The sequence shown here is derived from an EMBL/GenBank/DDBJ whole genome shotgun (WGS) entry which is preliminary data.</text>
</comment>
<gene>
    <name evidence="1" type="ORF">J2751_002719</name>
</gene>
<dbReference type="EMBL" id="JAGGKQ010000027">
    <property type="protein sequence ID" value="MBP1923674.1"/>
    <property type="molecule type" value="Genomic_DNA"/>
</dbReference>
<dbReference type="RefSeq" id="WP_209486688.1">
    <property type="nucleotide sequence ID" value="NZ_JAGGKQ010000027.1"/>
</dbReference>